<evidence type="ECO:0000313" key="2">
    <source>
        <dbReference type="Proteomes" id="UP000007058"/>
    </source>
</evidence>
<name>Q2W582_PARM1</name>
<reference evidence="1 2" key="1">
    <citation type="journal article" date="2005" name="DNA Res.">
        <title>Complete genome sequence of the facultative anaerobic magnetotactic bacterium Magnetospirillum sp. strain AMB-1.</title>
        <authorList>
            <person name="Matsunaga T."/>
            <person name="Okamura Y."/>
            <person name="Fukuda Y."/>
            <person name="Wahyudi A.T."/>
            <person name="Murase Y."/>
            <person name="Takeyama H."/>
        </authorList>
    </citation>
    <scope>NUCLEOTIDE SEQUENCE [LARGE SCALE GENOMIC DNA]</scope>
    <source>
        <strain evidence="2">ATCC 700264 / AMB-1</strain>
    </source>
</reference>
<dbReference type="EMBL" id="AP007255">
    <property type="protein sequence ID" value="BAE50993.1"/>
    <property type="molecule type" value="Genomic_DNA"/>
</dbReference>
<gene>
    <name evidence="1" type="ordered locus">amb2189</name>
</gene>
<dbReference type="KEGG" id="mag:amb2189"/>
<protein>
    <submittedName>
        <fullName evidence="1">Uncharacterized protein</fullName>
    </submittedName>
</protein>
<dbReference type="AlphaFoldDB" id="Q2W582"/>
<dbReference type="HOGENOM" id="CLU_2451066_0_0_5"/>
<proteinExistence type="predicted"/>
<dbReference type="Proteomes" id="UP000007058">
    <property type="component" value="Chromosome"/>
</dbReference>
<organism evidence="1 2">
    <name type="scientific">Paramagnetospirillum magneticum (strain ATCC 700264 / AMB-1)</name>
    <name type="common">Magnetospirillum magneticum</name>
    <dbReference type="NCBI Taxonomy" id="342108"/>
    <lineage>
        <taxon>Bacteria</taxon>
        <taxon>Pseudomonadati</taxon>
        <taxon>Pseudomonadota</taxon>
        <taxon>Alphaproteobacteria</taxon>
        <taxon>Rhodospirillales</taxon>
        <taxon>Magnetospirillaceae</taxon>
        <taxon>Paramagnetospirillum</taxon>
    </lineage>
</organism>
<accession>Q2W582</accession>
<keyword evidence="2" id="KW-1185">Reference proteome</keyword>
<evidence type="ECO:0000313" key="1">
    <source>
        <dbReference type="EMBL" id="BAE50993.1"/>
    </source>
</evidence>
<sequence length="89" mass="10468">MVIEPSTKYLHFSRVHSIEWHCRDQAFGFGLDGFGRILRCNDLVSPLTKGTSFRICPLFIGRERFTTRRRRIVVRISFTVLVRFGFRSC</sequence>